<protein>
    <recommendedName>
        <fullName evidence="2">PH domain-containing protein</fullName>
    </recommendedName>
</protein>
<gene>
    <name evidence="3" type="ORF">GTHE00462_LOCUS18056</name>
</gene>
<reference evidence="3" key="1">
    <citation type="submission" date="2021-01" db="EMBL/GenBank/DDBJ databases">
        <authorList>
            <person name="Corre E."/>
            <person name="Pelletier E."/>
            <person name="Niang G."/>
            <person name="Scheremetjew M."/>
            <person name="Finn R."/>
            <person name="Kale V."/>
            <person name="Holt S."/>
            <person name="Cochrane G."/>
            <person name="Meng A."/>
            <person name="Brown T."/>
            <person name="Cohen L."/>
        </authorList>
    </citation>
    <scope>NUCLEOTIDE SEQUENCE</scope>
    <source>
        <strain evidence="3">CCMP 2712</strain>
    </source>
</reference>
<dbReference type="InterPro" id="IPR011993">
    <property type="entry name" value="PH-like_dom_sf"/>
</dbReference>
<feature type="region of interest" description="Disordered" evidence="1">
    <location>
        <begin position="1"/>
        <end position="21"/>
    </location>
</feature>
<evidence type="ECO:0000313" key="3">
    <source>
        <dbReference type="EMBL" id="CAE2304920.1"/>
    </source>
</evidence>
<feature type="region of interest" description="Disordered" evidence="1">
    <location>
        <begin position="42"/>
        <end position="73"/>
    </location>
</feature>
<dbReference type="Gene3D" id="2.30.29.30">
    <property type="entry name" value="Pleckstrin-homology domain (PH domain)/Phosphotyrosine-binding domain (PTB)"/>
    <property type="match status" value="1"/>
</dbReference>
<dbReference type="PROSITE" id="PS50003">
    <property type="entry name" value="PH_DOMAIN"/>
    <property type="match status" value="1"/>
</dbReference>
<evidence type="ECO:0000256" key="1">
    <source>
        <dbReference type="SAM" id="MobiDB-lite"/>
    </source>
</evidence>
<dbReference type="InterPro" id="IPR001849">
    <property type="entry name" value="PH_domain"/>
</dbReference>
<dbReference type="EMBL" id="HBKN01022994">
    <property type="protein sequence ID" value="CAE2304920.1"/>
    <property type="molecule type" value="Transcribed_RNA"/>
</dbReference>
<feature type="domain" description="PH" evidence="2">
    <location>
        <begin position="172"/>
        <end position="290"/>
    </location>
</feature>
<accession>A0A7S4KTF0</accession>
<proteinExistence type="predicted"/>
<organism evidence="3">
    <name type="scientific">Guillardia theta</name>
    <name type="common">Cryptophyte</name>
    <name type="synonym">Cryptomonas phi</name>
    <dbReference type="NCBI Taxonomy" id="55529"/>
    <lineage>
        <taxon>Eukaryota</taxon>
        <taxon>Cryptophyceae</taxon>
        <taxon>Pyrenomonadales</taxon>
        <taxon>Geminigeraceae</taxon>
        <taxon>Guillardia</taxon>
    </lineage>
</organism>
<evidence type="ECO:0000259" key="2">
    <source>
        <dbReference type="PROSITE" id="PS50003"/>
    </source>
</evidence>
<dbReference type="SMART" id="SM00233">
    <property type="entry name" value="PH"/>
    <property type="match status" value="1"/>
</dbReference>
<dbReference type="Pfam" id="PF00169">
    <property type="entry name" value="PH"/>
    <property type="match status" value="1"/>
</dbReference>
<dbReference type="CDD" id="cd00821">
    <property type="entry name" value="PH"/>
    <property type="match status" value="1"/>
</dbReference>
<dbReference type="AlphaFoldDB" id="A0A7S4KTF0"/>
<name>A0A7S4KTF0_GUITH</name>
<dbReference type="SUPFAM" id="SSF50729">
    <property type="entry name" value="PH domain-like"/>
    <property type="match status" value="1"/>
</dbReference>
<sequence>MAGSTIEEETKANTNHTSHQVEEKKSSFLNFFLGRRFSLASSPASTHRELEKHDLHETSAMHAEGPRSNRRRSLAGLGQSWFARSFKSSQDQFHRSEDLPNPKLSKDLIRHTFPSKKGLTLPESAELSPAGSFRLGSMRRNLSHDNLHGAADASPSVDSEDRNLSAKETIKRCIVSGTLKFRERRILGSSWTSMFCVLKRNGKFHVYTDKDDVFPRVTLDLRTFEIPKVKNSLEFSLSKKDPLLPALGRTSSSPGVSWSDLHRKMEVYTFKAENAVDKKQWMTSLRTVKRISSQSSDDEHEEVGFLRLASA</sequence>
<feature type="compositionally biased region" description="Basic and acidic residues" evidence="1">
    <location>
        <begin position="46"/>
        <end position="67"/>
    </location>
</feature>